<dbReference type="InterPro" id="IPR004360">
    <property type="entry name" value="Glyas_Fos-R_dOase_dom"/>
</dbReference>
<dbReference type="PANTHER" id="PTHR36437:SF2">
    <property type="entry name" value="GLYOXALASE_BLEOMYCIN RESISTANCE PROTEIN_DIOXYGENASE"/>
    <property type="match status" value="1"/>
</dbReference>
<gene>
    <name evidence="2" type="ORF">GCM10010412_083950</name>
</gene>
<sequence length="135" mass="14923">MINGMSHTCVYVLDQDEAKAFYTGSLGFEEREDVRLGDYRWLTVGPKGRPDVTIVLSAIGAPHFDEETAGQMRAVVSKGAMGPGVMATDDCHKTFEELSAKGVEFVQEPADRPYGIEAVFRDNSGNWFSLTQRRS</sequence>
<organism evidence="2 3">
    <name type="scientific">Nonomuraea recticatena</name>
    <dbReference type="NCBI Taxonomy" id="46178"/>
    <lineage>
        <taxon>Bacteria</taxon>
        <taxon>Bacillati</taxon>
        <taxon>Actinomycetota</taxon>
        <taxon>Actinomycetes</taxon>
        <taxon>Streptosporangiales</taxon>
        <taxon>Streptosporangiaceae</taxon>
        <taxon>Nonomuraea</taxon>
    </lineage>
</organism>
<dbReference type="PANTHER" id="PTHR36437">
    <property type="entry name" value="GLYOXALASE/BLEOMYCIN RESISTANCE PROTEIN/DIOXYGENASE"/>
    <property type="match status" value="1"/>
</dbReference>
<dbReference type="PROSITE" id="PS51819">
    <property type="entry name" value="VOC"/>
    <property type="match status" value="1"/>
</dbReference>
<name>A0ABP6FJM0_9ACTN</name>
<dbReference type="EMBL" id="BAAATE010000035">
    <property type="protein sequence ID" value="GAA2692805.1"/>
    <property type="molecule type" value="Genomic_DNA"/>
</dbReference>
<dbReference type="RefSeq" id="WP_346154702.1">
    <property type="nucleotide sequence ID" value="NZ_BAAATE010000035.1"/>
</dbReference>
<comment type="caution">
    <text evidence="2">The sequence shown here is derived from an EMBL/GenBank/DDBJ whole genome shotgun (WGS) entry which is preliminary data.</text>
</comment>
<dbReference type="CDD" id="cd07263">
    <property type="entry name" value="VOC_like"/>
    <property type="match status" value="1"/>
</dbReference>
<keyword evidence="3" id="KW-1185">Reference proteome</keyword>
<reference evidence="3" key="1">
    <citation type="journal article" date="2019" name="Int. J. Syst. Evol. Microbiol.">
        <title>The Global Catalogue of Microorganisms (GCM) 10K type strain sequencing project: providing services to taxonomists for standard genome sequencing and annotation.</title>
        <authorList>
            <consortium name="The Broad Institute Genomics Platform"/>
            <consortium name="The Broad Institute Genome Sequencing Center for Infectious Disease"/>
            <person name="Wu L."/>
            <person name="Ma J."/>
        </authorList>
    </citation>
    <scope>NUCLEOTIDE SEQUENCE [LARGE SCALE GENOMIC DNA]</scope>
    <source>
        <strain evidence="3">JCM 6835</strain>
    </source>
</reference>
<dbReference type="Pfam" id="PF00903">
    <property type="entry name" value="Glyoxalase"/>
    <property type="match status" value="1"/>
</dbReference>
<evidence type="ECO:0000313" key="3">
    <source>
        <dbReference type="Proteomes" id="UP001501666"/>
    </source>
</evidence>
<dbReference type="SUPFAM" id="SSF54593">
    <property type="entry name" value="Glyoxalase/Bleomycin resistance protein/Dihydroxybiphenyl dioxygenase"/>
    <property type="match status" value="1"/>
</dbReference>
<evidence type="ECO:0000313" key="2">
    <source>
        <dbReference type="EMBL" id="GAA2692805.1"/>
    </source>
</evidence>
<proteinExistence type="predicted"/>
<dbReference type="Gene3D" id="3.10.180.10">
    <property type="entry name" value="2,3-Dihydroxybiphenyl 1,2-Dioxygenase, domain 1"/>
    <property type="match status" value="1"/>
</dbReference>
<dbReference type="InterPro" id="IPR029068">
    <property type="entry name" value="Glyas_Bleomycin-R_OHBP_Dase"/>
</dbReference>
<feature type="domain" description="VOC" evidence="1">
    <location>
        <begin position="4"/>
        <end position="133"/>
    </location>
</feature>
<accession>A0ABP6FJM0</accession>
<evidence type="ECO:0000259" key="1">
    <source>
        <dbReference type="PROSITE" id="PS51819"/>
    </source>
</evidence>
<dbReference type="InterPro" id="IPR037523">
    <property type="entry name" value="VOC_core"/>
</dbReference>
<protein>
    <submittedName>
        <fullName evidence="2">VOC family protein</fullName>
    </submittedName>
</protein>
<dbReference type="Proteomes" id="UP001501666">
    <property type="component" value="Unassembled WGS sequence"/>
</dbReference>